<keyword evidence="2" id="KW-1185">Reference proteome</keyword>
<name>A0A2H3DA69_ARMGA</name>
<dbReference type="Proteomes" id="UP000217790">
    <property type="component" value="Unassembled WGS sequence"/>
</dbReference>
<dbReference type="AlphaFoldDB" id="A0A2H3DA69"/>
<gene>
    <name evidence="1" type="ORF">ARMGADRAFT_1016574</name>
</gene>
<evidence type="ECO:0000313" key="1">
    <source>
        <dbReference type="EMBL" id="PBK87748.1"/>
    </source>
</evidence>
<dbReference type="InterPro" id="IPR006616">
    <property type="entry name" value="DM9_repeat"/>
</dbReference>
<dbReference type="EMBL" id="KZ293677">
    <property type="protein sequence ID" value="PBK87748.1"/>
    <property type="molecule type" value="Genomic_DNA"/>
</dbReference>
<sequence>MPIYISSAIFDKLVHPCNVGPHQPCSVAFRGHEIHSKGCFDPLPFNPDTMELVCTSEGRIPDGRRLIKGGYEEDGMPLYHRAPGKTSPHLNGCLISFDWTVE</sequence>
<dbReference type="InParanoid" id="A0A2H3DA69"/>
<evidence type="ECO:0000313" key="2">
    <source>
        <dbReference type="Proteomes" id="UP000217790"/>
    </source>
</evidence>
<dbReference type="Pfam" id="PF11901">
    <property type="entry name" value="DM9"/>
    <property type="match status" value="1"/>
</dbReference>
<dbReference type="STRING" id="47427.A0A2H3DA69"/>
<organism evidence="1 2">
    <name type="scientific">Armillaria gallica</name>
    <name type="common">Bulbous honey fungus</name>
    <name type="synonym">Armillaria bulbosa</name>
    <dbReference type="NCBI Taxonomy" id="47427"/>
    <lineage>
        <taxon>Eukaryota</taxon>
        <taxon>Fungi</taxon>
        <taxon>Dikarya</taxon>
        <taxon>Basidiomycota</taxon>
        <taxon>Agaricomycotina</taxon>
        <taxon>Agaricomycetes</taxon>
        <taxon>Agaricomycetidae</taxon>
        <taxon>Agaricales</taxon>
        <taxon>Marasmiineae</taxon>
        <taxon>Physalacriaceae</taxon>
        <taxon>Armillaria</taxon>
    </lineage>
</organism>
<dbReference type="OrthoDB" id="2142040at2759"/>
<reference evidence="2" key="1">
    <citation type="journal article" date="2017" name="Nat. Ecol. Evol.">
        <title>Genome expansion and lineage-specific genetic innovations in the forest pathogenic fungi Armillaria.</title>
        <authorList>
            <person name="Sipos G."/>
            <person name="Prasanna A.N."/>
            <person name="Walter M.C."/>
            <person name="O'Connor E."/>
            <person name="Balint B."/>
            <person name="Krizsan K."/>
            <person name="Kiss B."/>
            <person name="Hess J."/>
            <person name="Varga T."/>
            <person name="Slot J."/>
            <person name="Riley R."/>
            <person name="Boka B."/>
            <person name="Rigling D."/>
            <person name="Barry K."/>
            <person name="Lee J."/>
            <person name="Mihaltcheva S."/>
            <person name="LaButti K."/>
            <person name="Lipzen A."/>
            <person name="Waldron R."/>
            <person name="Moloney N.M."/>
            <person name="Sperisen C."/>
            <person name="Kredics L."/>
            <person name="Vagvoelgyi C."/>
            <person name="Patrignani A."/>
            <person name="Fitzpatrick D."/>
            <person name="Nagy I."/>
            <person name="Doyle S."/>
            <person name="Anderson J.B."/>
            <person name="Grigoriev I.V."/>
            <person name="Gueldener U."/>
            <person name="Muensterkoetter M."/>
            <person name="Nagy L.G."/>
        </authorList>
    </citation>
    <scope>NUCLEOTIDE SEQUENCE [LARGE SCALE GENOMIC DNA]</scope>
    <source>
        <strain evidence="2">Ar21-2</strain>
    </source>
</reference>
<accession>A0A2H3DA69</accession>
<proteinExistence type="predicted"/>
<protein>
    <submittedName>
        <fullName evidence="1">Uncharacterized protein</fullName>
    </submittedName>
</protein>